<dbReference type="Proteomes" id="UP001226084">
    <property type="component" value="Unassembled WGS sequence"/>
</dbReference>
<dbReference type="RefSeq" id="WP_307106789.1">
    <property type="nucleotide sequence ID" value="NZ_JAUTAS010000001.1"/>
</dbReference>
<reference evidence="2" key="1">
    <citation type="submission" date="2023-07" db="EMBL/GenBank/DDBJ databases">
        <title>Functional and genomic diversity of the sorghum phyllosphere microbiome.</title>
        <authorList>
            <person name="Shade A."/>
        </authorList>
    </citation>
    <scope>NUCLEOTIDE SEQUENCE</scope>
    <source>
        <strain evidence="2">SORGH_AS_0457</strain>
    </source>
</reference>
<comment type="caution">
    <text evidence="2">The sequence shown here is derived from an EMBL/GenBank/DDBJ whole genome shotgun (WGS) entry which is preliminary data.</text>
</comment>
<dbReference type="EMBL" id="JAUTAS010000001">
    <property type="protein sequence ID" value="MDQ1108340.1"/>
    <property type="molecule type" value="Genomic_DNA"/>
</dbReference>
<proteinExistence type="predicted"/>
<evidence type="ECO:0000256" key="1">
    <source>
        <dbReference type="SAM" id="MobiDB-lite"/>
    </source>
</evidence>
<organism evidence="2 3">
    <name type="scientific">Stenotrophomonas rhizophila</name>
    <dbReference type="NCBI Taxonomy" id="216778"/>
    <lineage>
        <taxon>Bacteria</taxon>
        <taxon>Pseudomonadati</taxon>
        <taxon>Pseudomonadota</taxon>
        <taxon>Gammaproteobacteria</taxon>
        <taxon>Lysobacterales</taxon>
        <taxon>Lysobacteraceae</taxon>
        <taxon>Stenotrophomonas</taxon>
    </lineage>
</organism>
<sequence length="309" mass="33080">METSSTTSPPAEPEASSEQAPVAPRPLPIPTLANDNNQIERQLGARCPNDLAARLATQADLLIGACQGTLPHHLSAVLVAIPEQQLLLPRTWRERQVSQKGWFKAVPGYGLRPDFLAVQGDVWVRSFEGADPSTTVYLVSGPFACADNRGPDAEPVKTVRLPAGSCREGLVQQRVYRVSAGAAPVDITQQALPAEPLLSDADRKRYGADGARVQLDAGKLQFGPAVRWYADVGTTEKPEPRSYGEWGRLHLGFGVWNGERFEPRDTVPRAVWPCDPVAPGDASCGAYADAGRDPFIVVGASAQGVTATP</sequence>
<evidence type="ECO:0000313" key="3">
    <source>
        <dbReference type="Proteomes" id="UP001226084"/>
    </source>
</evidence>
<evidence type="ECO:0000313" key="2">
    <source>
        <dbReference type="EMBL" id="MDQ1108340.1"/>
    </source>
</evidence>
<protein>
    <submittedName>
        <fullName evidence="2">Uncharacterized protein</fullName>
    </submittedName>
</protein>
<gene>
    <name evidence="2" type="ORF">QE424_001499</name>
</gene>
<dbReference type="AlphaFoldDB" id="A0AAP5AIY4"/>
<feature type="region of interest" description="Disordered" evidence="1">
    <location>
        <begin position="1"/>
        <end position="33"/>
    </location>
</feature>
<accession>A0AAP5AIY4</accession>
<name>A0AAP5AIY4_9GAMM</name>